<organism evidence="1 2">
    <name type="scientific">Salipiger bermudensis (strain DSM 26914 / JCM 13377 / KCTC 12554 / HTCC2601)</name>
    <name type="common">Pelagibaca bermudensis</name>
    <dbReference type="NCBI Taxonomy" id="314265"/>
    <lineage>
        <taxon>Bacteria</taxon>
        <taxon>Pseudomonadati</taxon>
        <taxon>Pseudomonadota</taxon>
        <taxon>Alphaproteobacteria</taxon>
        <taxon>Rhodobacterales</taxon>
        <taxon>Roseobacteraceae</taxon>
        <taxon>Salipiger</taxon>
    </lineage>
</organism>
<keyword evidence="2" id="KW-1185">Reference proteome</keyword>
<protein>
    <submittedName>
        <fullName evidence="1">Uncharacterized protein</fullName>
    </submittedName>
</protein>
<gene>
    <name evidence="1" type="ORF">R2601_19040</name>
</gene>
<dbReference type="Proteomes" id="UP000006230">
    <property type="component" value="Unassembled WGS sequence"/>
</dbReference>
<sequence>MLNVFQHLRAQLMVEHKINPAALQDKGVSDLEKLQQKLDAKKLASVEEPEVA</sequence>
<evidence type="ECO:0000313" key="2">
    <source>
        <dbReference type="Proteomes" id="UP000006230"/>
    </source>
</evidence>
<dbReference type="EMBL" id="AATQ01000013">
    <property type="protein sequence ID" value="EAU46586.1"/>
    <property type="molecule type" value="Genomic_DNA"/>
</dbReference>
<dbReference type="RefSeq" id="WP_007798082.1">
    <property type="nucleotide sequence ID" value="NZ_DS022276.1"/>
</dbReference>
<comment type="caution">
    <text evidence="1">The sequence shown here is derived from an EMBL/GenBank/DDBJ whole genome shotgun (WGS) entry which is preliminary data.</text>
</comment>
<evidence type="ECO:0000313" key="1">
    <source>
        <dbReference type="EMBL" id="EAU46586.1"/>
    </source>
</evidence>
<dbReference type="HOGENOM" id="CLU_3082932_0_0_5"/>
<dbReference type="AlphaFoldDB" id="Q0FQU6"/>
<name>Q0FQU6_SALBH</name>
<reference evidence="1 2" key="1">
    <citation type="journal article" date="2010" name="J. Bacteriol.">
        <title>Genome sequences of Pelagibaca bermudensis HTCC2601T and Maritimibacter alkaliphilus HTCC2654T, the type strains of two marine Roseobacter genera.</title>
        <authorList>
            <person name="Thrash J.C."/>
            <person name="Cho J.C."/>
            <person name="Ferriera S."/>
            <person name="Johnson J."/>
            <person name="Vergin K.L."/>
            <person name="Giovannoni S.J."/>
        </authorList>
    </citation>
    <scope>NUCLEOTIDE SEQUENCE [LARGE SCALE GENOMIC DNA]</scope>
    <source>
        <strain evidence="2">DSM 26914 / JCM 13377 / KCTC 12554 / HTCC2601</strain>
    </source>
</reference>
<proteinExistence type="predicted"/>
<accession>Q0FQU6</accession>